<dbReference type="GO" id="GO:0051880">
    <property type="term" value="F:G-quadruplex DNA binding"/>
    <property type="evidence" value="ECO:0007669"/>
    <property type="project" value="TreeGrafter"/>
</dbReference>
<keyword evidence="18" id="KW-1185">Reference proteome</keyword>
<keyword evidence="9" id="KW-0378">Hydrolase</keyword>
<keyword evidence="6" id="KW-0158">Chromosome</keyword>
<dbReference type="InterPro" id="IPR027417">
    <property type="entry name" value="P-loop_NTPase"/>
</dbReference>
<keyword evidence="10" id="KW-0862">Zinc</keyword>
<evidence type="ECO:0000313" key="18">
    <source>
        <dbReference type="Proteomes" id="UP000799440"/>
    </source>
</evidence>
<evidence type="ECO:0000256" key="8">
    <source>
        <dbReference type="ARBA" id="ARBA00022763"/>
    </source>
</evidence>
<gene>
    <name evidence="17" type="ORF">M011DRAFT_436100</name>
</gene>
<dbReference type="GO" id="GO:0006302">
    <property type="term" value="P:double-strand break repair"/>
    <property type="evidence" value="ECO:0007669"/>
    <property type="project" value="InterPro"/>
</dbReference>
<dbReference type="InterPro" id="IPR038729">
    <property type="entry name" value="Rad50/SbcC_AAA"/>
</dbReference>
<dbReference type="SUPFAM" id="SSF52540">
    <property type="entry name" value="P-loop containing nucleoside triphosphate hydrolases"/>
    <property type="match status" value="2"/>
</dbReference>
<feature type="coiled-coil region" evidence="15">
    <location>
        <begin position="278"/>
        <end position="375"/>
    </location>
</feature>
<sequence length="1357" mass="155206">MSKIEKLSILGVRSFGHQQSQTIRFHAPLTLIVGWNGSGKTTIIECLKYVTTGELPPNSKTGGAFIHDPKLAGEKEVMAMVRISFTSTSGVQFVATRRLQLTVKKTTRTQKTLDGSIHIYRDGQKESISTRVAELDSLIPQYLGVSKAILEYVIFCHQDDSLWPMSEPSVLKKRFDEIFEALKYTKAIDNIKVLRKKQNEELGKLRIIEQHAKEDKEKGERCEQKSMQLNDEIAKLREEAERIDAQIDAAEQKSTEAFNHAAQFEQIVAQLHGKRITLQANQESVAELEHNLKHMAESDDELQSMLDQYEERVALYANQQEAYRKQYIDLRHDLDRNRNSLGRKQGDIGKFEAQKEQYERQIQKRENMVKEAAKRHGIRGFEYDITDQKVTDFLGIMGKMSRDQDKAVTRARQDAQEELRKAQAGLKQLNDRKAGLTQRKDMSRSQITANEKRISDLQRSMDQIRVDEGGEAALQEKKKDTEQRLTLAHSEAANQRYDQRIQEADATVRSLDEKKELLEAEMVDATKLARDTAQIEYAQDELRSARQGLQTMQEVHRDRISRLVDFEWEPSTLEAAYHRVANQKASELRDAESRRDVAQSDLANVNFRISSLETEQDTKKVNLEKYEQAVVEAISRDDISDFDDTLAALEEDYELAAGDSAKFEANIQYMEACLKTAQEDNTCRLCQRALRDNKAEHFTKEGFISRLRGIVEKAKSKVQGGTEDTKQLAADLEIVRNVKPKYELAVNLRNKELPALQDELRKLFSERDGINKQLEEHDALVDDLAGAKRDVDSLAKDVQAIVNYHNQVIELKRKINDLTEKQKAAGSSRGIDAVQKDLKSIGDESRSARSSLARLTADRDKLRTTTTNLELKVRDINAELHTAQSKLKEKRSLADRITDLKSEISEQRDAIRTVDSDLQSLVPQIEQAQAKYDDVNRRSNEQIQRLQNEASKLSDTVRQMSELEHDINAYVDSGGPTQLERAHRDIKNLEAEIAHIESEMLQITRDLKKVEDTVRDTENTKRCISDNIRYRKARRSLQTLQAEIEQLQSHNAEHDKKQYEQEGQRWQTEWTKLTTKRATLYGEIKTKDNHLSELLGQWETEYKGAALKYREAHIKVETTKAAVEDLGRYGGALDKAIMKYHSLKMEEINRIIEEIWKPAYQGTDVDTIRIRSDNETARGNRSYNYRVVMVKQGVEMDMRGRCSAGQKVLASIVIRLALAECFGTNCGLIALDEPTTNLDKQNIDGLAKALAEIIAIRRKQANFQLIVITHDEQFLAAMGCQNYADVYWRVGRNEEQKSVIEMQHISDVGDDLSSSYHADSNRSHEHCRAADRIDTAPSTQHAYIFGKKILKVQRKLF</sequence>
<evidence type="ECO:0000256" key="6">
    <source>
        <dbReference type="ARBA" id="ARBA00022454"/>
    </source>
</evidence>
<dbReference type="NCBIfam" id="TIGR00606">
    <property type="entry name" value="rad50"/>
    <property type="match status" value="1"/>
</dbReference>
<keyword evidence="12" id="KW-0234">DNA repair</keyword>
<dbReference type="GO" id="GO:0000722">
    <property type="term" value="P:telomere maintenance via recombination"/>
    <property type="evidence" value="ECO:0007669"/>
    <property type="project" value="TreeGrafter"/>
</dbReference>
<dbReference type="GO" id="GO:0046872">
    <property type="term" value="F:metal ion binding"/>
    <property type="evidence" value="ECO:0007669"/>
    <property type="project" value="UniProtKB-KW"/>
</dbReference>
<dbReference type="GO" id="GO:0000794">
    <property type="term" value="C:condensed nuclear chromosome"/>
    <property type="evidence" value="ECO:0007669"/>
    <property type="project" value="TreeGrafter"/>
</dbReference>
<comment type="subcellular location">
    <subcellularLocation>
        <location evidence="3">Chromosome</location>
    </subcellularLocation>
    <subcellularLocation>
        <location evidence="2">Nucleus</location>
    </subcellularLocation>
</comment>
<evidence type="ECO:0000313" key="17">
    <source>
        <dbReference type="EMBL" id="KAF2751176.1"/>
    </source>
</evidence>
<dbReference type="Pfam" id="PF13558">
    <property type="entry name" value="SbcC_Walker_B"/>
    <property type="match status" value="1"/>
</dbReference>
<evidence type="ECO:0000256" key="5">
    <source>
        <dbReference type="ARBA" id="ARBA00017893"/>
    </source>
</evidence>
<evidence type="ECO:0000259" key="16">
    <source>
        <dbReference type="Pfam" id="PF13476"/>
    </source>
</evidence>
<dbReference type="InterPro" id="IPR004584">
    <property type="entry name" value="Rad50_eukaryotes"/>
</dbReference>
<dbReference type="GO" id="GO:0007004">
    <property type="term" value="P:telomere maintenance via telomerase"/>
    <property type="evidence" value="ECO:0007669"/>
    <property type="project" value="TreeGrafter"/>
</dbReference>
<evidence type="ECO:0000256" key="12">
    <source>
        <dbReference type="ARBA" id="ARBA00023204"/>
    </source>
</evidence>
<evidence type="ECO:0000256" key="1">
    <source>
        <dbReference type="ARBA" id="ARBA00001947"/>
    </source>
</evidence>
<dbReference type="GO" id="GO:0016887">
    <property type="term" value="F:ATP hydrolysis activity"/>
    <property type="evidence" value="ECO:0007669"/>
    <property type="project" value="InterPro"/>
</dbReference>
<comment type="cofactor">
    <cofactor evidence="1">
        <name>Zn(2+)</name>
        <dbReference type="ChEBI" id="CHEBI:29105"/>
    </cofactor>
</comment>
<name>A0A6A6VN02_9PLEO</name>
<dbReference type="Gene3D" id="1.10.287.1490">
    <property type="match status" value="1"/>
</dbReference>
<keyword evidence="11 15" id="KW-0175">Coiled coil</keyword>
<evidence type="ECO:0000256" key="9">
    <source>
        <dbReference type="ARBA" id="ARBA00022801"/>
    </source>
</evidence>
<organism evidence="17 18">
    <name type="scientific">Sporormia fimetaria CBS 119925</name>
    <dbReference type="NCBI Taxonomy" id="1340428"/>
    <lineage>
        <taxon>Eukaryota</taxon>
        <taxon>Fungi</taxon>
        <taxon>Dikarya</taxon>
        <taxon>Ascomycota</taxon>
        <taxon>Pezizomycotina</taxon>
        <taxon>Dothideomycetes</taxon>
        <taxon>Pleosporomycetidae</taxon>
        <taxon>Pleosporales</taxon>
        <taxon>Sporormiaceae</taxon>
        <taxon>Sporormia</taxon>
    </lineage>
</organism>
<evidence type="ECO:0000256" key="14">
    <source>
        <dbReference type="ARBA" id="ARBA00049360"/>
    </source>
</evidence>
<dbReference type="PANTHER" id="PTHR18867">
    <property type="entry name" value="RAD50"/>
    <property type="match status" value="1"/>
</dbReference>
<evidence type="ECO:0000256" key="3">
    <source>
        <dbReference type="ARBA" id="ARBA00004286"/>
    </source>
</evidence>
<accession>A0A6A6VN02</accession>
<proteinExistence type="inferred from homology"/>
<evidence type="ECO:0000256" key="15">
    <source>
        <dbReference type="SAM" id="Coils"/>
    </source>
</evidence>
<evidence type="ECO:0000256" key="13">
    <source>
        <dbReference type="ARBA" id="ARBA00023242"/>
    </source>
</evidence>
<keyword evidence="13" id="KW-0539">Nucleus</keyword>
<evidence type="ECO:0000256" key="4">
    <source>
        <dbReference type="ARBA" id="ARBA00009439"/>
    </source>
</evidence>
<feature type="coiled-coil region" evidence="15">
    <location>
        <begin position="873"/>
        <end position="1062"/>
    </location>
</feature>
<dbReference type="PANTHER" id="PTHR18867:SF12">
    <property type="entry name" value="DNA REPAIR PROTEIN RAD50"/>
    <property type="match status" value="1"/>
</dbReference>
<dbReference type="GO" id="GO:0030870">
    <property type="term" value="C:Mre11 complex"/>
    <property type="evidence" value="ECO:0007669"/>
    <property type="project" value="InterPro"/>
</dbReference>
<dbReference type="GO" id="GO:0003691">
    <property type="term" value="F:double-stranded telomeric DNA binding"/>
    <property type="evidence" value="ECO:0007669"/>
    <property type="project" value="TreeGrafter"/>
</dbReference>
<evidence type="ECO:0000256" key="11">
    <source>
        <dbReference type="ARBA" id="ARBA00023054"/>
    </source>
</evidence>
<feature type="coiled-coil region" evidence="15">
    <location>
        <begin position="219"/>
        <end position="253"/>
    </location>
</feature>
<comment type="similarity">
    <text evidence="4">Belongs to the SMC family. RAD50 subfamily.</text>
</comment>
<evidence type="ECO:0000256" key="10">
    <source>
        <dbReference type="ARBA" id="ARBA00022833"/>
    </source>
</evidence>
<dbReference type="GO" id="GO:0070192">
    <property type="term" value="P:chromosome organization involved in meiotic cell cycle"/>
    <property type="evidence" value="ECO:0007669"/>
    <property type="project" value="TreeGrafter"/>
</dbReference>
<protein>
    <recommendedName>
        <fullName evidence="5">DNA repair protein RAD50</fullName>
    </recommendedName>
</protein>
<feature type="coiled-coil region" evidence="15">
    <location>
        <begin position="487"/>
        <end position="528"/>
    </location>
</feature>
<dbReference type="EMBL" id="MU006562">
    <property type="protein sequence ID" value="KAF2751176.1"/>
    <property type="molecule type" value="Genomic_DNA"/>
</dbReference>
<evidence type="ECO:0000256" key="7">
    <source>
        <dbReference type="ARBA" id="ARBA00022723"/>
    </source>
</evidence>
<comment type="catalytic activity">
    <reaction evidence="14">
        <text>ATP + H2O = ADP + phosphate + H(+)</text>
        <dbReference type="Rhea" id="RHEA:13065"/>
        <dbReference type="ChEBI" id="CHEBI:15377"/>
        <dbReference type="ChEBI" id="CHEBI:15378"/>
        <dbReference type="ChEBI" id="CHEBI:30616"/>
        <dbReference type="ChEBI" id="CHEBI:43474"/>
        <dbReference type="ChEBI" id="CHEBI:456216"/>
    </reaction>
</comment>
<reference evidence="17" key="1">
    <citation type="journal article" date="2020" name="Stud. Mycol.">
        <title>101 Dothideomycetes genomes: a test case for predicting lifestyles and emergence of pathogens.</title>
        <authorList>
            <person name="Haridas S."/>
            <person name="Albert R."/>
            <person name="Binder M."/>
            <person name="Bloem J."/>
            <person name="Labutti K."/>
            <person name="Salamov A."/>
            <person name="Andreopoulos B."/>
            <person name="Baker S."/>
            <person name="Barry K."/>
            <person name="Bills G."/>
            <person name="Bluhm B."/>
            <person name="Cannon C."/>
            <person name="Castanera R."/>
            <person name="Culley D."/>
            <person name="Daum C."/>
            <person name="Ezra D."/>
            <person name="Gonzalez J."/>
            <person name="Henrissat B."/>
            <person name="Kuo A."/>
            <person name="Liang C."/>
            <person name="Lipzen A."/>
            <person name="Lutzoni F."/>
            <person name="Magnuson J."/>
            <person name="Mondo S."/>
            <person name="Nolan M."/>
            <person name="Ohm R."/>
            <person name="Pangilinan J."/>
            <person name="Park H.-J."/>
            <person name="Ramirez L."/>
            <person name="Alfaro M."/>
            <person name="Sun H."/>
            <person name="Tritt A."/>
            <person name="Yoshinaga Y."/>
            <person name="Zwiers L.-H."/>
            <person name="Turgeon B."/>
            <person name="Goodwin S."/>
            <person name="Spatafora J."/>
            <person name="Crous P."/>
            <person name="Grigoriev I."/>
        </authorList>
    </citation>
    <scope>NUCLEOTIDE SEQUENCE</scope>
    <source>
        <strain evidence="17">CBS 119925</strain>
    </source>
</reference>
<feature type="coiled-coil region" evidence="15">
    <location>
        <begin position="412"/>
        <end position="446"/>
    </location>
</feature>
<dbReference type="GO" id="GO:0043047">
    <property type="term" value="F:single-stranded telomeric DNA binding"/>
    <property type="evidence" value="ECO:0007669"/>
    <property type="project" value="TreeGrafter"/>
</dbReference>
<keyword evidence="7" id="KW-0479">Metal-binding</keyword>
<dbReference type="FunFam" id="3.40.50.300:FF:001195">
    <property type="entry name" value="DNA repair protein rad50"/>
    <property type="match status" value="1"/>
</dbReference>
<feature type="domain" description="Rad50/SbcC-type AAA" evidence="16">
    <location>
        <begin position="6"/>
        <end position="240"/>
    </location>
</feature>
<evidence type="ECO:0000256" key="2">
    <source>
        <dbReference type="ARBA" id="ARBA00004123"/>
    </source>
</evidence>
<keyword evidence="8" id="KW-0227">DNA damage</keyword>
<dbReference type="Proteomes" id="UP000799440">
    <property type="component" value="Unassembled WGS sequence"/>
</dbReference>
<dbReference type="OrthoDB" id="18797at2759"/>
<dbReference type="Pfam" id="PF13476">
    <property type="entry name" value="AAA_23"/>
    <property type="match status" value="1"/>
</dbReference>
<dbReference type="Gene3D" id="3.40.50.300">
    <property type="entry name" value="P-loop containing nucleotide triphosphate hydrolases"/>
    <property type="match status" value="2"/>
</dbReference>
<dbReference type="FunFam" id="3.40.50.300:FF:000947">
    <property type="entry name" value="DNA repair protein RAD50"/>
    <property type="match status" value="1"/>
</dbReference>